<feature type="transmembrane region" description="Helical" evidence="2">
    <location>
        <begin position="80"/>
        <end position="101"/>
    </location>
</feature>
<proteinExistence type="predicted"/>
<dbReference type="EMBL" id="JAAKYA010000029">
    <property type="protein sequence ID" value="NGO38778.1"/>
    <property type="molecule type" value="Genomic_DNA"/>
</dbReference>
<evidence type="ECO:0000256" key="2">
    <source>
        <dbReference type="SAM" id="Phobius"/>
    </source>
</evidence>
<organism evidence="3 4">
    <name type="scientific">Limisphaera ngatamarikiensis</name>
    <dbReference type="NCBI Taxonomy" id="1324935"/>
    <lineage>
        <taxon>Bacteria</taxon>
        <taxon>Pseudomonadati</taxon>
        <taxon>Verrucomicrobiota</taxon>
        <taxon>Verrucomicrobiia</taxon>
        <taxon>Limisphaerales</taxon>
        <taxon>Limisphaeraceae</taxon>
        <taxon>Limisphaera</taxon>
    </lineage>
</organism>
<dbReference type="AlphaFoldDB" id="A0A6M1RFF7"/>
<keyword evidence="2" id="KW-0812">Transmembrane</keyword>
<name>A0A6M1RFF7_9BACT</name>
<reference evidence="3 4" key="1">
    <citation type="submission" date="2020-02" db="EMBL/GenBank/DDBJ databases">
        <title>Draft genome sequence of Limisphaera ngatamarikiensis NGM72.4T, a thermophilic Verrucomicrobia grouped in subdivision 3.</title>
        <authorList>
            <person name="Carere C.R."/>
            <person name="Steen J."/>
            <person name="Hugenholtz P."/>
            <person name="Stott M.B."/>
        </authorList>
    </citation>
    <scope>NUCLEOTIDE SEQUENCE [LARGE SCALE GENOMIC DNA]</scope>
    <source>
        <strain evidence="3 4">NGM72.4</strain>
    </source>
</reference>
<feature type="transmembrane region" description="Helical" evidence="2">
    <location>
        <begin position="17"/>
        <end position="35"/>
    </location>
</feature>
<evidence type="ECO:0000313" key="4">
    <source>
        <dbReference type="Proteomes" id="UP000477311"/>
    </source>
</evidence>
<dbReference type="NCBIfam" id="NF037970">
    <property type="entry name" value="vanZ_1"/>
    <property type="match status" value="1"/>
</dbReference>
<keyword evidence="2" id="KW-1133">Transmembrane helix</keyword>
<feature type="region of interest" description="Disordered" evidence="1">
    <location>
        <begin position="136"/>
        <end position="167"/>
    </location>
</feature>
<feature type="transmembrane region" description="Helical" evidence="2">
    <location>
        <begin position="55"/>
        <end position="73"/>
    </location>
</feature>
<sequence length="167" mass="18519">MNPRGFRFLRGDREARLCLLGTFLFTALLLYLTHIPNPRVPAWIARFGDDKFKHAVAYGVWACLALGATRGWIVQRGRAVVGVLLAAALVSALDEQTQPWFGRTCSFWDFSASVLGAVMGCSLMLVWEMRRPAVLEPEPTPPAPRASREVPTPRTVLGTETPELPTR</sequence>
<keyword evidence="4" id="KW-1185">Reference proteome</keyword>
<accession>A0A6M1RFF7</accession>
<evidence type="ECO:0000313" key="3">
    <source>
        <dbReference type="EMBL" id="NGO38778.1"/>
    </source>
</evidence>
<protein>
    <recommendedName>
        <fullName evidence="5">VanZ-like domain-containing protein</fullName>
    </recommendedName>
</protein>
<dbReference type="Proteomes" id="UP000477311">
    <property type="component" value="Unassembled WGS sequence"/>
</dbReference>
<evidence type="ECO:0000256" key="1">
    <source>
        <dbReference type="SAM" id="MobiDB-lite"/>
    </source>
</evidence>
<feature type="transmembrane region" description="Helical" evidence="2">
    <location>
        <begin position="107"/>
        <end position="127"/>
    </location>
</feature>
<dbReference type="RefSeq" id="WP_165106426.1">
    <property type="nucleotide sequence ID" value="NZ_JAAKYA010000029.1"/>
</dbReference>
<evidence type="ECO:0008006" key="5">
    <source>
        <dbReference type="Google" id="ProtNLM"/>
    </source>
</evidence>
<keyword evidence="2" id="KW-0472">Membrane</keyword>
<gene>
    <name evidence="3" type="ORF">G4L39_05130</name>
</gene>
<comment type="caution">
    <text evidence="3">The sequence shown here is derived from an EMBL/GenBank/DDBJ whole genome shotgun (WGS) entry which is preliminary data.</text>
</comment>